<dbReference type="EMBL" id="JACCJC010000034">
    <property type="protein sequence ID" value="KAF6233878.1"/>
    <property type="molecule type" value="Genomic_DNA"/>
</dbReference>
<keyword evidence="2" id="KW-1185">Reference proteome</keyword>
<protein>
    <submittedName>
        <fullName evidence="1">Uncharacterized protein</fullName>
    </submittedName>
</protein>
<gene>
    <name evidence="1" type="ORF">HO173_008090</name>
</gene>
<evidence type="ECO:0000313" key="1">
    <source>
        <dbReference type="EMBL" id="KAF6233878.1"/>
    </source>
</evidence>
<dbReference type="AlphaFoldDB" id="A0A8H6FSL0"/>
<accession>A0A8H6FSL0</accession>
<comment type="caution">
    <text evidence="1">The sequence shown here is derived from an EMBL/GenBank/DDBJ whole genome shotgun (WGS) entry which is preliminary data.</text>
</comment>
<sequence>MKRLEHQDSLDQALTAIEEKPRLTMGSLGPRGERLERWHDAYATRSQVRDWVPDSGTDRCVLEKEMLAITKYQKARSFMIM</sequence>
<dbReference type="RefSeq" id="XP_037163287.1">
    <property type="nucleotide sequence ID" value="XM_037309990.1"/>
</dbReference>
<dbReference type="Proteomes" id="UP000578531">
    <property type="component" value="Unassembled WGS sequence"/>
</dbReference>
<evidence type="ECO:0000313" key="2">
    <source>
        <dbReference type="Proteomes" id="UP000578531"/>
    </source>
</evidence>
<organism evidence="1 2">
    <name type="scientific">Letharia columbiana</name>
    <dbReference type="NCBI Taxonomy" id="112416"/>
    <lineage>
        <taxon>Eukaryota</taxon>
        <taxon>Fungi</taxon>
        <taxon>Dikarya</taxon>
        <taxon>Ascomycota</taxon>
        <taxon>Pezizomycotina</taxon>
        <taxon>Lecanoromycetes</taxon>
        <taxon>OSLEUM clade</taxon>
        <taxon>Lecanoromycetidae</taxon>
        <taxon>Lecanorales</taxon>
        <taxon>Lecanorineae</taxon>
        <taxon>Parmeliaceae</taxon>
        <taxon>Letharia</taxon>
    </lineage>
</organism>
<proteinExistence type="predicted"/>
<name>A0A8H6FSL0_9LECA</name>
<dbReference type="GeneID" id="59289746"/>
<reference evidence="1 2" key="1">
    <citation type="journal article" date="2020" name="Genomics">
        <title>Complete, high-quality genomes from long-read metagenomic sequencing of two wolf lichen thalli reveals enigmatic genome architecture.</title>
        <authorList>
            <person name="McKenzie S.K."/>
            <person name="Walston R.F."/>
            <person name="Allen J.L."/>
        </authorList>
    </citation>
    <scope>NUCLEOTIDE SEQUENCE [LARGE SCALE GENOMIC DNA]</scope>
    <source>
        <strain evidence="1">WasteWater2</strain>
    </source>
</reference>